<proteinExistence type="predicted"/>
<comment type="caution">
    <text evidence="1">The sequence shown here is derived from an EMBL/GenBank/DDBJ whole genome shotgun (WGS) entry which is preliminary data.</text>
</comment>
<accession>A0A835P6H3</accession>
<gene>
    <name evidence="2" type="ORF">HPP92_028748</name>
    <name evidence="1" type="ORF">HPP92_028762</name>
</gene>
<dbReference type="AlphaFoldDB" id="A0A835P6H3"/>
<name>A0A835P6H3_VANPL</name>
<protein>
    <submittedName>
        <fullName evidence="1">Uncharacterized protein</fullName>
    </submittedName>
</protein>
<dbReference type="Proteomes" id="UP000636800">
    <property type="component" value="Unassembled WGS sequence"/>
</dbReference>
<evidence type="ECO:0000313" key="2">
    <source>
        <dbReference type="EMBL" id="KAG0446607.1"/>
    </source>
</evidence>
<sequence>MELAGVENQGLLGLQAGSKRTTVENGCRRYCPISVDGTHLMNDIEIICFSLYCFFEIPSSILCIEFAGTASLSRDATKPDRKGFSRVAMRTAIRFVSDGIRTDSS</sequence>
<dbReference type="EMBL" id="JADCNM010000565">
    <property type="protein sequence ID" value="KAG0446579.1"/>
    <property type="molecule type" value="Genomic_DNA"/>
</dbReference>
<dbReference type="Proteomes" id="UP000639772">
    <property type="component" value="Unassembled WGS sequence"/>
</dbReference>
<dbReference type="EMBL" id="JADCNL010000564">
    <property type="protein sequence ID" value="KAG0446607.1"/>
    <property type="molecule type" value="Genomic_DNA"/>
</dbReference>
<evidence type="ECO:0000313" key="4">
    <source>
        <dbReference type="Proteomes" id="UP000639772"/>
    </source>
</evidence>
<evidence type="ECO:0000313" key="1">
    <source>
        <dbReference type="EMBL" id="KAG0446579.1"/>
    </source>
</evidence>
<evidence type="ECO:0000313" key="3">
    <source>
        <dbReference type="Proteomes" id="UP000636800"/>
    </source>
</evidence>
<organism evidence="1 4">
    <name type="scientific">Vanilla planifolia</name>
    <name type="common">Vanilla</name>
    <dbReference type="NCBI Taxonomy" id="51239"/>
    <lineage>
        <taxon>Eukaryota</taxon>
        <taxon>Viridiplantae</taxon>
        <taxon>Streptophyta</taxon>
        <taxon>Embryophyta</taxon>
        <taxon>Tracheophyta</taxon>
        <taxon>Spermatophyta</taxon>
        <taxon>Magnoliopsida</taxon>
        <taxon>Liliopsida</taxon>
        <taxon>Asparagales</taxon>
        <taxon>Orchidaceae</taxon>
        <taxon>Vanilloideae</taxon>
        <taxon>Vanilleae</taxon>
        <taxon>Vanilla</taxon>
    </lineage>
</organism>
<keyword evidence="3" id="KW-1185">Reference proteome</keyword>
<reference evidence="3 4" key="1">
    <citation type="journal article" date="2020" name="Nat. Food">
        <title>A phased Vanilla planifolia genome enables genetic improvement of flavour and production.</title>
        <authorList>
            <person name="Hasing T."/>
            <person name="Tang H."/>
            <person name="Brym M."/>
            <person name="Khazi F."/>
            <person name="Huang T."/>
            <person name="Chambers A.H."/>
        </authorList>
    </citation>
    <scope>NUCLEOTIDE SEQUENCE [LARGE SCALE GENOMIC DNA]</scope>
    <source>
        <tissue evidence="1">Leaf</tissue>
    </source>
</reference>